<dbReference type="GO" id="GO:0031397">
    <property type="term" value="P:negative regulation of protein ubiquitination"/>
    <property type="evidence" value="ECO:0007669"/>
    <property type="project" value="TreeGrafter"/>
</dbReference>
<dbReference type="InterPro" id="IPR012336">
    <property type="entry name" value="Thioredoxin-like_fold"/>
</dbReference>
<protein>
    <submittedName>
        <fullName evidence="2">NXN protein</fullName>
    </submittedName>
</protein>
<dbReference type="OrthoDB" id="409136at2759"/>
<organism evidence="2 3">
    <name type="scientific">Branchiostoma lanceolatum</name>
    <name type="common">Common lancelet</name>
    <name type="synonym">Amphioxus lanceolatum</name>
    <dbReference type="NCBI Taxonomy" id="7740"/>
    <lineage>
        <taxon>Eukaryota</taxon>
        <taxon>Metazoa</taxon>
        <taxon>Chordata</taxon>
        <taxon>Cephalochordata</taxon>
        <taxon>Leptocardii</taxon>
        <taxon>Amphioxiformes</taxon>
        <taxon>Branchiostomatidae</taxon>
        <taxon>Branchiostoma</taxon>
    </lineage>
</organism>
<accession>A0A8S4MNF2</accession>
<dbReference type="InterPro" id="IPR013766">
    <property type="entry name" value="Thioredoxin_domain"/>
</dbReference>
<proteinExistence type="predicted"/>
<dbReference type="Pfam" id="PF13905">
    <property type="entry name" value="Thioredoxin_8"/>
    <property type="match status" value="1"/>
</dbReference>
<reference evidence="2" key="1">
    <citation type="submission" date="2022-01" db="EMBL/GenBank/DDBJ databases">
        <authorList>
            <person name="Braso-Vives M."/>
        </authorList>
    </citation>
    <scope>NUCLEOTIDE SEQUENCE</scope>
</reference>
<keyword evidence="3" id="KW-1185">Reference proteome</keyword>
<evidence type="ECO:0000313" key="3">
    <source>
        <dbReference type="Proteomes" id="UP000838412"/>
    </source>
</evidence>
<dbReference type="SUPFAM" id="SSF52833">
    <property type="entry name" value="Thioredoxin-like"/>
    <property type="match status" value="1"/>
</dbReference>
<comment type="caution">
    <text evidence="2">The sequence shown here is derived from an EMBL/GenBank/DDBJ whole genome shotgun (WGS) entry which is preliminary data.</text>
</comment>
<dbReference type="PANTHER" id="PTHR46472">
    <property type="entry name" value="NUCLEOREDOXIN"/>
    <property type="match status" value="1"/>
</dbReference>
<dbReference type="GO" id="GO:0004791">
    <property type="term" value="F:thioredoxin-disulfide reductase (NADPH) activity"/>
    <property type="evidence" value="ECO:0007669"/>
    <property type="project" value="TreeGrafter"/>
</dbReference>
<dbReference type="PROSITE" id="PS51352">
    <property type="entry name" value="THIOREDOXIN_2"/>
    <property type="match status" value="1"/>
</dbReference>
<sequence>MALVALLGETLQTAGSREKGAVLETRTLAGEGRYVGIYFSALGCPPCRRFTPKLVQFYNEFKKTEKGESLEIVLVSGDPDQESFDEHFAEMPWLAIPFTEPQKRLDLCDKYEVLGIPVLVIVDANSAELVTDRGRDGVTADPTGQNFPWT</sequence>
<feature type="domain" description="Thioredoxin" evidence="1">
    <location>
        <begin position="1"/>
        <end position="140"/>
    </location>
</feature>
<dbReference type="Gene3D" id="3.40.30.10">
    <property type="entry name" value="Glutaredoxin"/>
    <property type="match status" value="1"/>
</dbReference>
<name>A0A8S4MNF2_BRALA</name>
<evidence type="ECO:0000259" key="1">
    <source>
        <dbReference type="PROSITE" id="PS51352"/>
    </source>
</evidence>
<dbReference type="InterPro" id="IPR036249">
    <property type="entry name" value="Thioredoxin-like_sf"/>
</dbReference>
<dbReference type="AlphaFoldDB" id="A0A8S4MNF2"/>
<dbReference type="GO" id="GO:0005634">
    <property type="term" value="C:nucleus"/>
    <property type="evidence" value="ECO:0007669"/>
    <property type="project" value="TreeGrafter"/>
</dbReference>
<gene>
    <name evidence="2" type="primary">NXN</name>
    <name evidence="2" type="ORF">BLAG_LOCUS26014</name>
</gene>
<dbReference type="Proteomes" id="UP000838412">
    <property type="component" value="Unassembled WGS sequence"/>
</dbReference>
<dbReference type="PANTHER" id="PTHR46472:SF1">
    <property type="entry name" value="NUCLEOREDOXIN"/>
    <property type="match status" value="1"/>
</dbReference>
<dbReference type="EMBL" id="CAKMNS010000179">
    <property type="protein sequence ID" value="CAH1277174.1"/>
    <property type="molecule type" value="Genomic_DNA"/>
</dbReference>
<evidence type="ECO:0000313" key="2">
    <source>
        <dbReference type="EMBL" id="CAH1277174.1"/>
    </source>
</evidence>
<dbReference type="GO" id="GO:0030178">
    <property type="term" value="P:negative regulation of Wnt signaling pathway"/>
    <property type="evidence" value="ECO:0007669"/>
    <property type="project" value="TreeGrafter"/>
</dbReference>